<name>W7TUJ3_9STRA</name>
<keyword evidence="2" id="KW-0812">Transmembrane</keyword>
<feature type="region of interest" description="Disordered" evidence="1">
    <location>
        <begin position="332"/>
        <end position="385"/>
    </location>
</feature>
<feature type="compositionally biased region" description="Basic and acidic residues" evidence="1">
    <location>
        <begin position="269"/>
        <end position="293"/>
    </location>
</feature>
<sequence length="435" mass="47469">MASVTVDTTSRLFSVRWADRTGDNTAQDHKKQEEVGRGEAMDGEEVVSRRITLCDVDIKYKSPAAYVFRSHGFFYQVALTSTNTLSRLNPGTYVLNFRQCQGYKPSPRSLRFHVPALSSTSFPLFALKDEDLYIGVVTMQKLHFQFPRSVAPGVSAIVVAILALLFGLRTLQKRQKPRSRRATSSAPTISTPVVTSESSFNLSSSSSATSGLALKTSGETSQEDHLAVGSGKVPPVWDLSRHGSSKNVFSSSHAGDPLRSKSIHELEQSYAQHEDEALSHEARERPSGVEKPRTTAPMYQQRQTMRNVEVNGRDSYPPKIYIPSSTLICSPPLPSPSELASTTSSPPSSAVGSSEPAPRPPAEATCFDGEAGGQGEAEVTNEGNEETLGWVEEYWSFEGPEPRACASVEGKEGKEDENAKVKLIEIKKRIGTDDR</sequence>
<evidence type="ECO:0000313" key="3">
    <source>
        <dbReference type="EMBL" id="EWM27183.1"/>
    </source>
</evidence>
<feature type="transmembrane region" description="Helical" evidence="2">
    <location>
        <begin position="150"/>
        <end position="171"/>
    </location>
</feature>
<accession>W7TUJ3</accession>
<dbReference type="AlphaFoldDB" id="W7TUJ3"/>
<dbReference type="EMBL" id="AZIL01000517">
    <property type="protein sequence ID" value="EWM27183.1"/>
    <property type="molecule type" value="Genomic_DNA"/>
</dbReference>
<gene>
    <name evidence="3" type="ORF">Naga_100010g72</name>
</gene>
<comment type="caution">
    <text evidence="3">The sequence shown here is derived from an EMBL/GenBank/DDBJ whole genome shotgun (WGS) entry which is preliminary data.</text>
</comment>
<protein>
    <submittedName>
        <fullName evidence="3">Uncharacterized protein</fullName>
    </submittedName>
</protein>
<keyword evidence="2" id="KW-1133">Transmembrane helix</keyword>
<organism evidence="3 4">
    <name type="scientific">Nannochloropsis gaditana</name>
    <dbReference type="NCBI Taxonomy" id="72520"/>
    <lineage>
        <taxon>Eukaryota</taxon>
        <taxon>Sar</taxon>
        <taxon>Stramenopiles</taxon>
        <taxon>Ochrophyta</taxon>
        <taxon>Eustigmatophyceae</taxon>
        <taxon>Eustigmatales</taxon>
        <taxon>Monodopsidaceae</taxon>
        <taxon>Nannochloropsis</taxon>
    </lineage>
</organism>
<feature type="region of interest" description="Disordered" evidence="1">
    <location>
        <begin position="269"/>
        <end position="296"/>
    </location>
</feature>
<reference evidence="3 4" key="1">
    <citation type="journal article" date="2014" name="Mol. Plant">
        <title>Chromosome Scale Genome Assembly and Transcriptome Profiling of Nannochloropsis gaditana in Nitrogen Depletion.</title>
        <authorList>
            <person name="Corteggiani Carpinelli E."/>
            <person name="Telatin A."/>
            <person name="Vitulo N."/>
            <person name="Forcato C."/>
            <person name="D'Angelo M."/>
            <person name="Schiavon R."/>
            <person name="Vezzi A."/>
            <person name="Giacometti G.M."/>
            <person name="Morosinotto T."/>
            <person name="Valle G."/>
        </authorList>
    </citation>
    <scope>NUCLEOTIDE SEQUENCE [LARGE SCALE GENOMIC DNA]</scope>
    <source>
        <strain evidence="3 4">B-31</strain>
    </source>
</reference>
<feature type="region of interest" description="Disordered" evidence="1">
    <location>
        <begin position="211"/>
        <end position="239"/>
    </location>
</feature>
<evidence type="ECO:0000256" key="2">
    <source>
        <dbReference type="SAM" id="Phobius"/>
    </source>
</evidence>
<dbReference type="Proteomes" id="UP000019335">
    <property type="component" value="Chromosome 7"/>
</dbReference>
<feature type="compositionally biased region" description="Low complexity" evidence="1">
    <location>
        <begin position="332"/>
        <end position="356"/>
    </location>
</feature>
<keyword evidence="2" id="KW-0472">Membrane</keyword>
<keyword evidence="4" id="KW-1185">Reference proteome</keyword>
<evidence type="ECO:0000256" key="1">
    <source>
        <dbReference type="SAM" id="MobiDB-lite"/>
    </source>
</evidence>
<proteinExistence type="predicted"/>
<evidence type="ECO:0000313" key="4">
    <source>
        <dbReference type="Proteomes" id="UP000019335"/>
    </source>
</evidence>